<dbReference type="EMBL" id="PFAN01000138">
    <property type="protein sequence ID" value="PIR94694.1"/>
    <property type="molecule type" value="Genomic_DNA"/>
</dbReference>
<comment type="caution">
    <text evidence="7">The sequence shown here is derived from an EMBL/GenBank/DDBJ whole genome shotgun (WGS) entry which is preliminary data.</text>
</comment>
<dbReference type="GO" id="GO:0030313">
    <property type="term" value="C:cell envelope"/>
    <property type="evidence" value="ECO:0007669"/>
    <property type="project" value="UniProtKB-SubCell"/>
</dbReference>
<evidence type="ECO:0000313" key="8">
    <source>
        <dbReference type="Proteomes" id="UP000228614"/>
    </source>
</evidence>
<dbReference type="GO" id="GO:0016020">
    <property type="term" value="C:membrane"/>
    <property type="evidence" value="ECO:0007669"/>
    <property type="project" value="InterPro"/>
</dbReference>
<comment type="similarity">
    <text evidence="2">Belongs to the membrane fusion protein (MFP) (TC 8.A.1) family.</text>
</comment>
<name>A0A2H0V6G1_9BACT</name>
<keyword evidence="5" id="KW-1133">Transmembrane helix</keyword>
<dbReference type="Gene3D" id="2.40.30.170">
    <property type="match status" value="1"/>
</dbReference>
<dbReference type="Gene3D" id="2.40.50.100">
    <property type="match status" value="1"/>
</dbReference>
<feature type="domain" description="Multidrug resistance protein MdtA-like C-terminal permuted SH3" evidence="6">
    <location>
        <begin position="491"/>
        <end position="545"/>
    </location>
</feature>
<keyword evidence="5" id="KW-0812">Transmembrane</keyword>
<comment type="subcellular location">
    <subcellularLocation>
        <location evidence="1">Cell envelope</location>
    </subcellularLocation>
</comment>
<gene>
    <name evidence="7" type="ORF">COT95_02825</name>
</gene>
<accession>A0A2H0V6G1</accession>
<dbReference type="PANTHER" id="PTHR32347:SF14">
    <property type="entry name" value="EFFLUX SYSTEM COMPONENT YKNX-RELATED"/>
    <property type="match status" value="1"/>
</dbReference>
<evidence type="ECO:0000256" key="4">
    <source>
        <dbReference type="SAM" id="Coils"/>
    </source>
</evidence>
<proteinExistence type="inferred from homology"/>
<dbReference type="InterPro" id="IPR006143">
    <property type="entry name" value="RND_pump_MFP"/>
</dbReference>
<evidence type="ECO:0000256" key="5">
    <source>
        <dbReference type="SAM" id="Phobius"/>
    </source>
</evidence>
<dbReference type="SUPFAM" id="SSF111369">
    <property type="entry name" value="HlyD-like secretion proteins"/>
    <property type="match status" value="2"/>
</dbReference>
<dbReference type="InterPro" id="IPR050465">
    <property type="entry name" value="UPF0194_transport"/>
</dbReference>
<reference evidence="8" key="1">
    <citation type="submission" date="2017-09" db="EMBL/GenBank/DDBJ databases">
        <title>Depth-based differentiation of microbial function through sediment-hosted aquifers and enrichment of novel symbionts in the deep terrestrial subsurface.</title>
        <authorList>
            <person name="Probst A.J."/>
            <person name="Ladd B."/>
            <person name="Jarett J.K."/>
            <person name="Geller-Mcgrath D.E."/>
            <person name="Sieber C.M.K."/>
            <person name="Emerson J.B."/>
            <person name="Anantharaman K."/>
            <person name="Thomas B.C."/>
            <person name="Malmstrom R."/>
            <person name="Stieglmeier M."/>
            <person name="Klingl A."/>
            <person name="Woyke T."/>
            <person name="Ryan C.M."/>
            <person name="Banfield J.F."/>
        </authorList>
    </citation>
    <scope>NUCLEOTIDE SEQUENCE [LARGE SCALE GENOMIC DNA]</scope>
</reference>
<feature type="coiled-coil region" evidence="4">
    <location>
        <begin position="275"/>
        <end position="334"/>
    </location>
</feature>
<dbReference type="Gene3D" id="6.20.50.140">
    <property type="match status" value="1"/>
</dbReference>
<dbReference type="InterPro" id="IPR058627">
    <property type="entry name" value="MdtA-like_C"/>
</dbReference>
<sequence>MLKIRTIIIFLIVAALLSFIAVYFVYFRAKQPEYVTETVKLATLSQTVEATGKVESAQRVKLSFRTGGRIAVIDVDSGDKIKKGQVLARLEASALQSRVADAQAQLDKARADYDALLAGASLEDIQVSKDVVEQKKLDLESSENTLKNLELTQETEVKNLKEAVITTLKNEIVTTRAAAEQINNTLTDDDAKNTLSITNQAILKEAKEKYSIVLESLDETSLTVNFLSSDSSDSDVSAAIEKEKNMLSLTRDALTSVMEVLQATITSSDLSEAELDALKTNIQAQQSAINSAQTALLSAQSNWTNKIAGYDNEITTAKDNIGKAKAALKSAESQLALKAANPREFEINSQKAKISQAQAAVSLALANLEETIIRAPLDGIVTKKFFEPGEQASLSEAVLEMIGQATLEIEVDIPESDIAKIKIGGKTIITLDAFGDDVSFDGIVSFVDPAETIIQDVVYYKVIVQFETADEDIKPGMTANATILTDEKQEVLVIPFRAVKSRNGDKYVEVLANGTVTEKTVTLGLRGDEGIEIISGLQAGDVVITFTKE</sequence>
<evidence type="ECO:0000256" key="1">
    <source>
        <dbReference type="ARBA" id="ARBA00004196"/>
    </source>
</evidence>
<protein>
    <recommendedName>
        <fullName evidence="6">Multidrug resistance protein MdtA-like C-terminal permuted SH3 domain-containing protein</fullName>
    </recommendedName>
</protein>
<evidence type="ECO:0000259" key="6">
    <source>
        <dbReference type="Pfam" id="PF25967"/>
    </source>
</evidence>
<dbReference type="Pfam" id="PF25967">
    <property type="entry name" value="RND-MFP_C"/>
    <property type="match status" value="1"/>
</dbReference>
<evidence type="ECO:0000256" key="3">
    <source>
        <dbReference type="ARBA" id="ARBA00023054"/>
    </source>
</evidence>
<evidence type="ECO:0000313" key="7">
    <source>
        <dbReference type="EMBL" id="PIR94694.1"/>
    </source>
</evidence>
<feature type="transmembrane region" description="Helical" evidence="5">
    <location>
        <begin position="7"/>
        <end position="26"/>
    </location>
</feature>
<organism evidence="7 8">
    <name type="scientific">Candidatus Falkowbacteria bacterium CG10_big_fil_rev_8_21_14_0_10_37_6</name>
    <dbReference type="NCBI Taxonomy" id="1974563"/>
    <lineage>
        <taxon>Bacteria</taxon>
        <taxon>Candidatus Falkowiibacteriota</taxon>
    </lineage>
</organism>
<evidence type="ECO:0000256" key="2">
    <source>
        <dbReference type="ARBA" id="ARBA00009477"/>
    </source>
</evidence>
<keyword evidence="3 4" id="KW-0175">Coiled coil</keyword>
<feature type="coiled-coil region" evidence="4">
    <location>
        <begin position="92"/>
        <end position="152"/>
    </location>
</feature>
<dbReference type="NCBIfam" id="TIGR01730">
    <property type="entry name" value="RND_mfp"/>
    <property type="match status" value="1"/>
</dbReference>
<dbReference type="GO" id="GO:0022857">
    <property type="term" value="F:transmembrane transporter activity"/>
    <property type="evidence" value="ECO:0007669"/>
    <property type="project" value="InterPro"/>
</dbReference>
<dbReference type="Proteomes" id="UP000228614">
    <property type="component" value="Unassembled WGS sequence"/>
</dbReference>
<dbReference type="PANTHER" id="PTHR32347">
    <property type="entry name" value="EFFLUX SYSTEM COMPONENT YKNX-RELATED"/>
    <property type="match status" value="1"/>
</dbReference>
<keyword evidence="5" id="KW-0472">Membrane</keyword>
<dbReference type="AlphaFoldDB" id="A0A2H0V6G1"/>